<dbReference type="PANTHER" id="PTHR34859">
    <property type="entry name" value="UNNAMED PRODUCT"/>
    <property type="match status" value="1"/>
</dbReference>
<evidence type="ECO:0000313" key="3">
    <source>
        <dbReference type="EMBL" id="VFT98024.1"/>
    </source>
</evidence>
<gene>
    <name evidence="3" type="primary">Aste57867_21352</name>
    <name evidence="2" type="ORF">As57867_021283</name>
    <name evidence="3" type="ORF">ASTE57867_21352</name>
</gene>
<reference evidence="2" key="2">
    <citation type="submission" date="2019-06" db="EMBL/GenBank/DDBJ databases">
        <title>Genomics analysis of Aphanomyces spp. identifies a new class of oomycete effector associated with host adaptation.</title>
        <authorList>
            <person name="Gaulin E."/>
        </authorList>
    </citation>
    <scope>NUCLEOTIDE SEQUENCE</scope>
    <source>
        <strain evidence="2">CBS 578.67</strain>
    </source>
</reference>
<dbReference type="OrthoDB" id="68689at2759"/>
<reference evidence="3 4" key="1">
    <citation type="submission" date="2019-03" db="EMBL/GenBank/DDBJ databases">
        <authorList>
            <person name="Gaulin E."/>
            <person name="Dumas B."/>
        </authorList>
    </citation>
    <scope>NUCLEOTIDE SEQUENCE [LARGE SCALE GENOMIC DNA]</scope>
    <source>
        <strain evidence="3">CBS 568.67</strain>
    </source>
</reference>
<accession>A0A485LJD5</accession>
<dbReference type="Proteomes" id="UP000332933">
    <property type="component" value="Unassembled WGS sequence"/>
</dbReference>
<protein>
    <submittedName>
        <fullName evidence="3">Aste57867_21352 protein</fullName>
    </submittedName>
</protein>
<dbReference type="EMBL" id="CAADRA010006995">
    <property type="protein sequence ID" value="VFT98024.1"/>
    <property type="molecule type" value="Genomic_DNA"/>
</dbReference>
<sequence>MGIASAVDTTDPPIYYIHYQNGMEVDTSVPSTTPTTRSSTRGGGTVRGRDPILASANATLDRANAIFLAIQQMGNQVKTNIDAVLADLTAIQTNGLSLDRGNKTLVDARAVIQNGLLLTTQVQSLFGSNASASVAIQNDPTNVAADVVATKQAMDNLLRDVQVIGKAGFSVAAAATVVADVQSAVQTGLVAAKDGVDIINSIQHVISDVGVSLQDGQALATTIQSALTRGLAAYDMHPKVCRRQASWRGNQVSPLVNQCLPTTEDTFGPLCLPKCRPGYEPIDFDMCRKVGCSGAVGVSDLGIWCTKPAAYTRPGHAIWDQAKCNAEVVAATGGANPSCEKCAFMWFPPCKSGFHAIGCFICTPDCPVGTTDDGAFCRKDAYFRGISISRLGCPTGKEQSLLLCYPPCGPNQDGAGPLCSPQCPSDAPVACGLFCASSTATCAASVVAVVGTGARMALSAVASDFSGVLSSAVQLGTAYVTMAPCSSRR</sequence>
<name>A0A485LJD5_9STRA</name>
<evidence type="ECO:0000313" key="2">
    <source>
        <dbReference type="EMBL" id="KAF0686878.1"/>
    </source>
</evidence>
<feature type="compositionally biased region" description="Low complexity" evidence="1">
    <location>
        <begin position="27"/>
        <end position="40"/>
    </location>
</feature>
<feature type="region of interest" description="Disordered" evidence="1">
    <location>
        <begin position="26"/>
        <end position="49"/>
    </location>
</feature>
<proteinExistence type="predicted"/>
<dbReference type="PANTHER" id="PTHR34859:SF2">
    <property type="entry name" value="LYSM DOMAIN-CONTAINING PROTEIN"/>
    <property type="match status" value="1"/>
</dbReference>
<keyword evidence="4" id="KW-1185">Reference proteome</keyword>
<evidence type="ECO:0000256" key="1">
    <source>
        <dbReference type="SAM" id="MobiDB-lite"/>
    </source>
</evidence>
<evidence type="ECO:0000313" key="4">
    <source>
        <dbReference type="Proteomes" id="UP000332933"/>
    </source>
</evidence>
<dbReference type="EMBL" id="VJMH01006969">
    <property type="protein sequence ID" value="KAF0686878.1"/>
    <property type="molecule type" value="Genomic_DNA"/>
</dbReference>
<dbReference type="AlphaFoldDB" id="A0A485LJD5"/>
<organism evidence="3 4">
    <name type="scientific">Aphanomyces stellatus</name>
    <dbReference type="NCBI Taxonomy" id="120398"/>
    <lineage>
        <taxon>Eukaryota</taxon>
        <taxon>Sar</taxon>
        <taxon>Stramenopiles</taxon>
        <taxon>Oomycota</taxon>
        <taxon>Saprolegniomycetes</taxon>
        <taxon>Saprolegniales</taxon>
        <taxon>Verrucalvaceae</taxon>
        <taxon>Aphanomyces</taxon>
    </lineage>
</organism>